<keyword evidence="6" id="KW-0132">Cell division</keyword>
<accession>A0A6P7SKY0</accession>
<evidence type="ECO:0000256" key="12">
    <source>
        <dbReference type="ARBA" id="ARBA00023242"/>
    </source>
</evidence>
<dbReference type="SUPFAM" id="SSF53300">
    <property type="entry name" value="vWA-like"/>
    <property type="match status" value="1"/>
</dbReference>
<keyword evidence="12" id="KW-0539">Nucleus</keyword>
<dbReference type="GO" id="GO:0005737">
    <property type="term" value="C:cytoplasm"/>
    <property type="evidence" value="ECO:0007669"/>
    <property type="project" value="UniProtKB-SubCell"/>
</dbReference>
<organism evidence="16 17">
    <name type="scientific">Octopus sinensis</name>
    <name type="common">East Asian common octopus</name>
    <dbReference type="NCBI Taxonomy" id="2607531"/>
    <lineage>
        <taxon>Eukaryota</taxon>
        <taxon>Metazoa</taxon>
        <taxon>Spiralia</taxon>
        <taxon>Lophotrochozoa</taxon>
        <taxon>Mollusca</taxon>
        <taxon>Cephalopoda</taxon>
        <taxon>Coleoidea</taxon>
        <taxon>Octopodiformes</taxon>
        <taxon>Octopoda</taxon>
        <taxon>Incirrata</taxon>
        <taxon>Octopodidae</taxon>
        <taxon>Octopus</taxon>
    </lineage>
</organism>
<dbReference type="PANTHER" id="PTHR15660:SF1">
    <property type="entry name" value="BRISC AND BRCA1-A COMPLEX MEMBER 1"/>
    <property type="match status" value="1"/>
</dbReference>
<evidence type="ECO:0000256" key="14">
    <source>
        <dbReference type="ARBA" id="ARBA00030984"/>
    </source>
</evidence>
<dbReference type="GO" id="GO:0006325">
    <property type="term" value="P:chromatin organization"/>
    <property type="evidence" value="ECO:0007669"/>
    <property type="project" value="UniProtKB-KW"/>
</dbReference>
<keyword evidence="11" id="KW-0234">DNA repair</keyword>
<dbReference type="GO" id="GO:0070552">
    <property type="term" value="C:BRISC complex"/>
    <property type="evidence" value="ECO:0007669"/>
    <property type="project" value="InterPro"/>
</dbReference>
<comment type="subcellular location">
    <subcellularLocation>
        <location evidence="2">Cytoplasm</location>
    </subcellularLocation>
    <subcellularLocation>
        <location evidence="1">Nucleus</location>
    </subcellularLocation>
</comment>
<dbReference type="GO" id="GO:0006302">
    <property type="term" value="P:double-strand break repair"/>
    <property type="evidence" value="ECO:0007669"/>
    <property type="project" value="TreeGrafter"/>
</dbReference>
<evidence type="ECO:0000256" key="5">
    <source>
        <dbReference type="ARBA" id="ARBA00022490"/>
    </source>
</evidence>
<evidence type="ECO:0000256" key="3">
    <source>
        <dbReference type="ARBA" id="ARBA00010809"/>
    </source>
</evidence>
<evidence type="ECO:0000256" key="6">
    <source>
        <dbReference type="ARBA" id="ARBA00022618"/>
    </source>
</evidence>
<evidence type="ECO:0000256" key="2">
    <source>
        <dbReference type="ARBA" id="ARBA00004496"/>
    </source>
</evidence>
<dbReference type="Gene3D" id="3.40.50.410">
    <property type="entry name" value="von Willebrand factor, type A domain"/>
    <property type="match status" value="1"/>
</dbReference>
<dbReference type="GO" id="GO:0007095">
    <property type="term" value="P:mitotic G2 DNA damage checkpoint signaling"/>
    <property type="evidence" value="ECO:0007669"/>
    <property type="project" value="TreeGrafter"/>
</dbReference>
<evidence type="ECO:0000256" key="4">
    <source>
        <dbReference type="ARBA" id="ARBA00019437"/>
    </source>
</evidence>
<protein>
    <recommendedName>
        <fullName evidence="4">BRISC and BRCA1-A complex member 1</fullName>
    </recommendedName>
    <alternativeName>
        <fullName evidence="14">Mediator of RAP80 interactions and targeting subunit of 40 kDa</fullName>
    </alternativeName>
    <alternativeName>
        <fullName evidence="15">New component of the BRCA1-A complex</fullName>
    </alternativeName>
</protein>
<dbReference type="Proteomes" id="UP000515154">
    <property type="component" value="Linkage group LG7"/>
</dbReference>
<dbReference type="CDD" id="cd21502">
    <property type="entry name" value="vWA_BABAM1"/>
    <property type="match status" value="1"/>
</dbReference>
<dbReference type="GO" id="GO:0045739">
    <property type="term" value="P:positive regulation of DNA repair"/>
    <property type="evidence" value="ECO:0007669"/>
    <property type="project" value="InterPro"/>
</dbReference>
<evidence type="ECO:0000256" key="7">
    <source>
        <dbReference type="ARBA" id="ARBA00022763"/>
    </source>
</evidence>
<dbReference type="AlphaFoldDB" id="A0A6P7SKY0"/>
<keyword evidence="8" id="KW-0498">Mitosis</keyword>
<dbReference type="GO" id="GO:0016604">
    <property type="term" value="C:nuclear body"/>
    <property type="evidence" value="ECO:0007669"/>
    <property type="project" value="TreeGrafter"/>
</dbReference>
<dbReference type="RefSeq" id="XP_029638949.1">
    <property type="nucleotide sequence ID" value="XM_029783089.2"/>
</dbReference>
<keyword evidence="13" id="KW-0131">Cell cycle</keyword>
<evidence type="ECO:0000256" key="9">
    <source>
        <dbReference type="ARBA" id="ARBA00022786"/>
    </source>
</evidence>
<evidence type="ECO:0000256" key="13">
    <source>
        <dbReference type="ARBA" id="ARBA00023306"/>
    </source>
</evidence>
<keyword evidence="5" id="KW-0963">Cytoplasm</keyword>
<dbReference type="PANTHER" id="PTHR15660">
    <property type="entry name" value="BRISC AND BRCA1-A COMPLEX MEMBER 1"/>
    <property type="match status" value="1"/>
</dbReference>
<sequence>MDSSEDHDMKNSERNEQNEMKLQAQLVASVLPEYDIIELPGPSTTVSSPSSAMSGSCTSATSLNSSSSASSLIANLREVDTSMKLGCRPTSVANNLMSTNFPADLRRTQYDQSDSEHVAIPKICVGVNCPEKLVLCLDLSSEMERMKFLSRAGDRFSTLQLVKRTIGLFVQSKHRLDNHHRFAFVTLHDTATWYHSFTNDPREISNLLENLDETYKCSNLDVGSVLKTILRNCELPIMEDPTLPPPYIVRIILIFGRSQSKLDICEEVQKLLLLSPYLFVDVFYVHEPPSEDNCCEQIFDQLCSLDVKGQSYIFEVSKNLTKLYDSMAQLLAHPLQRPLQRDSSHRIRANMEEG</sequence>
<evidence type="ECO:0000256" key="1">
    <source>
        <dbReference type="ARBA" id="ARBA00004123"/>
    </source>
</evidence>
<keyword evidence="16" id="KW-1185">Reference proteome</keyword>
<evidence type="ECO:0000313" key="16">
    <source>
        <dbReference type="Proteomes" id="UP000515154"/>
    </source>
</evidence>
<name>A0A6P7SKY0_9MOLL</name>
<keyword evidence="7" id="KW-0227">DNA damage</keyword>
<evidence type="ECO:0000256" key="11">
    <source>
        <dbReference type="ARBA" id="ARBA00023204"/>
    </source>
</evidence>
<gene>
    <name evidence="17" type="primary">LOC115214049</name>
</gene>
<evidence type="ECO:0000256" key="8">
    <source>
        <dbReference type="ARBA" id="ARBA00022776"/>
    </source>
</evidence>
<comment type="similarity">
    <text evidence="3">Belongs to the BABAM1 family.</text>
</comment>
<keyword evidence="10" id="KW-0156">Chromatin regulator</keyword>
<reference evidence="17" key="1">
    <citation type="submission" date="2025-08" db="UniProtKB">
        <authorList>
            <consortium name="RefSeq"/>
        </authorList>
    </citation>
    <scope>IDENTIFICATION</scope>
</reference>
<evidence type="ECO:0000256" key="15">
    <source>
        <dbReference type="ARBA" id="ARBA00031038"/>
    </source>
</evidence>
<evidence type="ECO:0000256" key="10">
    <source>
        <dbReference type="ARBA" id="ARBA00022853"/>
    </source>
</evidence>
<proteinExistence type="inferred from homology"/>
<evidence type="ECO:0000313" key="17">
    <source>
        <dbReference type="RefSeq" id="XP_029638949.1"/>
    </source>
</evidence>
<keyword evidence="9" id="KW-0833">Ubl conjugation pathway</keyword>
<dbReference type="GO" id="GO:0070531">
    <property type="term" value="C:BRCA1-A complex"/>
    <property type="evidence" value="ECO:0007669"/>
    <property type="project" value="InterPro"/>
</dbReference>
<dbReference type="InterPro" id="IPR036465">
    <property type="entry name" value="vWFA_dom_sf"/>
</dbReference>
<dbReference type="GO" id="GO:0051301">
    <property type="term" value="P:cell division"/>
    <property type="evidence" value="ECO:0007669"/>
    <property type="project" value="UniProtKB-KW"/>
</dbReference>
<dbReference type="KEGG" id="osn:115214049"/>
<dbReference type="InterPro" id="IPR026126">
    <property type="entry name" value="BABAM1"/>
</dbReference>